<protein>
    <submittedName>
        <fullName evidence="2">Histone-lysine N-methyltransferase ASHR1 isoform X1</fullName>
    </submittedName>
</protein>
<keyword evidence="2" id="KW-0808">Transferase</keyword>
<reference evidence="2 3" key="1">
    <citation type="submission" date="2019-08" db="EMBL/GenBank/DDBJ databases">
        <title>Draft genome sequences of two oriental melons (Cucumis melo L. var makuwa).</title>
        <authorList>
            <person name="Kwon S.-Y."/>
        </authorList>
    </citation>
    <scope>NUCLEOTIDE SEQUENCE [LARGE SCALE GENOMIC DNA]</scope>
    <source>
        <strain evidence="3">cv. Chang Bougi</strain>
        <tissue evidence="2">Leaf</tissue>
    </source>
</reference>
<evidence type="ECO:0000313" key="3">
    <source>
        <dbReference type="Proteomes" id="UP000321947"/>
    </source>
</evidence>
<dbReference type="GO" id="GO:0032259">
    <property type="term" value="P:methylation"/>
    <property type="evidence" value="ECO:0007669"/>
    <property type="project" value="UniProtKB-KW"/>
</dbReference>
<feature type="region of interest" description="Disordered" evidence="1">
    <location>
        <begin position="26"/>
        <end position="55"/>
    </location>
</feature>
<keyword evidence="2" id="KW-0489">Methyltransferase</keyword>
<accession>A0A5D3DVT1</accession>
<comment type="caution">
    <text evidence="2">The sequence shown here is derived from an EMBL/GenBank/DDBJ whole genome shotgun (WGS) entry which is preliminary data.</text>
</comment>
<evidence type="ECO:0000313" key="2">
    <source>
        <dbReference type="EMBL" id="TYK27395.1"/>
    </source>
</evidence>
<evidence type="ECO:0000256" key="1">
    <source>
        <dbReference type="SAM" id="MobiDB-lite"/>
    </source>
</evidence>
<dbReference type="EMBL" id="SSTD01002800">
    <property type="protein sequence ID" value="TYK27395.1"/>
    <property type="molecule type" value="Genomic_DNA"/>
</dbReference>
<feature type="compositionally biased region" description="Basic and acidic residues" evidence="1">
    <location>
        <begin position="45"/>
        <end position="55"/>
    </location>
</feature>
<dbReference type="GO" id="GO:0008168">
    <property type="term" value="F:methyltransferase activity"/>
    <property type="evidence" value="ECO:0007669"/>
    <property type="project" value="UniProtKB-KW"/>
</dbReference>
<sequence length="55" mass="6200">MLLMLMESNPKECSMMSERLTESAIRDSTTAKGKENEATSSQVVETDRNFEDGRN</sequence>
<name>A0A5D3DVT1_CUCMM</name>
<dbReference type="Proteomes" id="UP000321947">
    <property type="component" value="Unassembled WGS sequence"/>
</dbReference>
<proteinExistence type="predicted"/>
<dbReference type="AlphaFoldDB" id="A0A5D3DVT1"/>
<gene>
    <name evidence="2" type="ORF">E5676_scaffold325G00790</name>
</gene>
<organism evidence="2 3">
    <name type="scientific">Cucumis melo var. makuwa</name>
    <name type="common">Oriental melon</name>
    <dbReference type="NCBI Taxonomy" id="1194695"/>
    <lineage>
        <taxon>Eukaryota</taxon>
        <taxon>Viridiplantae</taxon>
        <taxon>Streptophyta</taxon>
        <taxon>Embryophyta</taxon>
        <taxon>Tracheophyta</taxon>
        <taxon>Spermatophyta</taxon>
        <taxon>Magnoliopsida</taxon>
        <taxon>eudicotyledons</taxon>
        <taxon>Gunneridae</taxon>
        <taxon>Pentapetalae</taxon>
        <taxon>rosids</taxon>
        <taxon>fabids</taxon>
        <taxon>Cucurbitales</taxon>
        <taxon>Cucurbitaceae</taxon>
        <taxon>Benincaseae</taxon>
        <taxon>Cucumis</taxon>
    </lineage>
</organism>